<evidence type="ECO:0000256" key="7">
    <source>
        <dbReference type="SAM" id="Coils"/>
    </source>
</evidence>
<feature type="domain" description="Myb-like" evidence="9">
    <location>
        <begin position="165"/>
        <end position="216"/>
    </location>
</feature>
<dbReference type="SUPFAM" id="SSF46689">
    <property type="entry name" value="Homeodomain-like"/>
    <property type="match status" value="1"/>
</dbReference>
<dbReference type="GO" id="GO:0005634">
    <property type="term" value="C:nucleus"/>
    <property type="evidence" value="ECO:0007669"/>
    <property type="project" value="UniProtKB-SubCell"/>
</dbReference>
<comment type="caution">
    <text evidence="10">The sequence shown here is derived from an EMBL/GenBank/DDBJ whole genome shotgun (WGS) entry which is preliminary data.</text>
</comment>
<dbReference type="GO" id="GO:0000976">
    <property type="term" value="F:transcription cis-regulatory region binding"/>
    <property type="evidence" value="ECO:0007669"/>
    <property type="project" value="InterPro"/>
</dbReference>
<feature type="compositionally biased region" description="Low complexity" evidence="8">
    <location>
        <begin position="428"/>
        <end position="446"/>
    </location>
</feature>
<evidence type="ECO:0000256" key="1">
    <source>
        <dbReference type="ARBA" id="ARBA00004123"/>
    </source>
</evidence>
<dbReference type="EMBL" id="JACMSC010000002">
    <property type="protein sequence ID" value="KAG6532153.1"/>
    <property type="molecule type" value="Genomic_DNA"/>
</dbReference>
<evidence type="ECO:0000256" key="4">
    <source>
        <dbReference type="ARBA" id="ARBA00023015"/>
    </source>
</evidence>
<evidence type="ECO:0000256" key="6">
    <source>
        <dbReference type="ARBA" id="ARBA00023242"/>
    </source>
</evidence>
<feature type="compositionally biased region" description="Polar residues" evidence="8">
    <location>
        <begin position="8"/>
        <end position="25"/>
    </location>
</feature>
<keyword evidence="2" id="KW-0217">Developmental protein</keyword>
<dbReference type="NCBIfam" id="TIGR01557">
    <property type="entry name" value="myb_SHAQKYF"/>
    <property type="match status" value="1"/>
</dbReference>
<feature type="coiled-coil region" evidence="7">
    <location>
        <begin position="533"/>
        <end position="560"/>
    </location>
</feature>
<name>A0A8J5M4R6_ZINOF</name>
<evidence type="ECO:0000256" key="5">
    <source>
        <dbReference type="ARBA" id="ARBA00023163"/>
    </source>
</evidence>
<proteinExistence type="predicted"/>
<reference evidence="10 11" key="1">
    <citation type="submission" date="2020-08" db="EMBL/GenBank/DDBJ databases">
        <title>Plant Genome Project.</title>
        <authorList>
            <person name="Zhang R.-G."/>
        </authorList>
    </citation>
    <scope>NUCLEOTIDE SEQUENCE [LARGE SCALE GENOMIC DNA]</scope>
    <source>
        <tissue evidence="10">Rhizome</tissue>
    </source>
</reference>
<dbReference type="FunFam" id="1.10.10.60:FF:000002">
    <property type="entry name" value="Myb family transcription factor"/>
    <property type="match status" value="1"/>
</dbReference>
<keyword evidence="7" id="KW-0175">Coiled coil</keyword>
<dbReference type="InterPro" id="IPR044847">
    <property type="entry name" value="KAN_fam"/>
</dbReference>
<feature type="region of interest" description="Disordered" evidence="8">
    <location>
        <begin position="564"/>
        <end position="584"/>
    </location>
</feature>
<dbReference type="InterPro" id="IPR006447">
    <property type="entry name" value="Myb_dom_plants"/>
</dbReference>
<organism evidence="10 11">
    <name type="scientific">Zingiber officinale</name>
    <name type="common">Ginger</name>
    <name type="synonym">Amomum zingiber</name>
    <dbReference type="NCBI Taxonomy" id="94328"/>
    <lineage>
        <taxon>Eukaryota</taxon>
        <taxon>Viridiplantae</taxon>
        <taxon>Streptophyta</taxon>
        <taxon>Embryophyta</taxon>
        <taxon>Tracheophyta</taxon>
        <taxon>Spermatophyta</taxon>
        <taxon>Magnoliopsida</taxon>
        <taxon>Liliopsida</taxon>
        <taxon>Zingiberales</taxon>
        <taxon>Zingiberaceae</taxon>
        <taxon>Zingiber</taxon>
    </lineage>
</organism>
<keyword evidence="11" id="KW-1185">Reference proteome</keyword>
<evidence type="ECO:0000256" key="3">
    <source>
        <dbReference type="ARBA" id="ARBA00022782"/>
    </source>
</evidence>
<evidence type="ECO:0000313" key="10">
    <source>
        <dbReference type="EMBL" id="KAG6532153.1"/>
    </source>
</evidence>
<gene>
    <name evidence="10" type="ORF">ZIOFF_005991</name>
</gene>
<evidence type="ECO:0000256" key="2">
    <source>
        <dbReference type="ARBA" id="ARBA00022473"/>
    </source>
</evidence>
<dbReference type="Gene3D" id="1.10.10.60">
    <property type="entry name" value="Homeodomain-like"/>
    <property type="match status" value="1"/>
</dbReference>
<dbReference type="PANTHER" id="PTHR31496:SF25">
    <property type="entry name" value="TRANSCRIPTION FACTOR KAN3-RELATED"/>
    <property type="match status" value="1"/>
</dbReference>
<keyword evidence="4" id="KW-0805">Transcription regulation</keyword>
<evidence type="ECO:0000259" key="9">
    <source>
        <dbReference type="Pfam" id="PF00249"/>
    </source>
</evidence>
<dbReference type="InterPro" id="IPR009057">
    <property type="entry name" value="Homeodomain-like_sf"/>
</dbReference>
<keyword evidence="6" id="KW-0539">Nucleus</keyword>
<feature type="compositionally biased region" description="Basic residues" evidence="8">
    <location>
        <begin position="515"/>
        <end position="526"/>
    </location>
</feature>
<dbReference type="Pfam" id="PF00249">
    <property type="entry name" value="Myb_DNA-binding"/>
    <property type="match status" value="1"/>
</dbReference>
<feature type="compositionally biased region" description="Basic and acidic residues" evidence="8">
    <location>
        <begin position="505"/>
        <end position="514"/>
    </location>
</feature>
<protein>
    <recommendedName>
        <fullName evidence="9">Myb-like domain-containing protein</fullName>
    </recommendedName>
</protein>
<sequence length="667" mass="74263">MELFSAQPELSLQISPPSGSPSSTWRPKPADESIEVGLWTKPSLDRNINNSCTSSIPFAAGVKNVGEPSACRNSQQQFLQHPHLPVPSLIGGLHQSHPHHLCLLKPINGIPVYNRPLPHNLCDSSFASSASLFARTQLGLPRASLSRCYLPSRLLLGKRGVRAPRMRWTPTLHTRFVHAVELLGGHERATPKSVLELMDVKDLTMAHVKSHLQMHRTVKNTDHRTPLSSGQLDGFENGLSREVFDVNSPERPNLRTVGSFHGRESCFPDEPTANNAETFVEVQDIKASTSTVLGIILLPPCDLSFAELSTAEVSCELPSAGFPTEQLLLCFLLYFLYADLAVAREIVAMFLHPEGVFISRFSGVSSTDGLIGFVHLTDTPRSRSIISEPRYIVVFEIGGYNNAKELWNNLAKFHEESSNSSHEEESSEPSSSHHGGMGLEVEGYSTSKEEEEESSSSRLEQEEEASTSGRDEGESLYPSSTLGAKHVSLDKDNARNANPRVNSSKVKENLDRNPKTTRHMPRNTSKKNGKLKLDVLKKENQVLRSRLDTLEKTLKNLEKSTLGFKGQKSKPKDMRGLGHKPKSQVVKPDYHNVLFDYGTRPRARKTITKVTRGVTPRVDLDESQMTKALKPRRVIRRVAREVIPSEYLVNPMSSNRYWVSRSVIPSR</sequence>
<dbReference type="GO" id="GO:0010158">
    <property type="term" value="P:abaxial cell fate specification"/>
    <property type="evidence" value="ECO:0007669"/>
    <property type="project" value="InterPro"/>
</dbReference>
<comment type="subcellular location">
    <subcellularLocation>
        <location evidence="1">Nucleus</location>
    </subcellularLocation>
</comment>
<feature type="compositionally biased region" description="Polar residues" evidence="8">
    <location>
        <begin position="495"/>
        <end position="504"/>
    </location>
</feature>
<dbReference type="InterPro" id="IPR001005">
    <property type="entry name" value="SANT/Myb"/>
</dbReference>
<dbReference type="AlphaFoldDB" id="A0A8J5M4R6"/>
<feature type="region of interest" description="Disordered" evidence="8">
    <location>
        <begin position="417"/>
        <end position="526"/>
    </location>
</feature>
<evidence type="ECO:0000256" key="8">
    <source>
        <dbReference type="SAM" id="MobiDB-lite"/>
    </source>
</evidence>
<evidence type="ECO:0000313" key="11">
    <source>
        <dbReference type="Proteomes" id="UP000734854"/>
    </source>
</evidence>
<feature type="region of interest" description="Disordered" evidence="8">
    <location>
        <begin position="1"/>
        <end position="30"/>
    </location>
</feature>
<dbReference type="PANTHER" id="PTHR31496">
    <property type="entry name" value="TRANSCRIPTION FACTOR KAN2-RELATED"/>
    <property type="match status" value="1"/>
</dbReference>
<accession>A0A8J5M4R6</accession>
<keyword evidence="5" id="KW-0804">Transcription</keyword>
<keyword evidence="3" id="KW-0221">Differentiation</keyword>
<dbReference type="Proteomes" id="UP000734854">
    <property type="component" value="Unassembled WGS sequence"/>
</dbReference>
<dbReference type="GO" id="GO:0006355">
    <property type="term" value="P:regulation of DNA-templated transcription"/>
    <property type="evidence" value="ECO:0007669"/>
    <property type="project" value="InterPro"/>
</dbReference>